<dbReference type="PANTHER" id="PTHR13482:SF3">
    <property type="entry name" value="MICROPROCESSOR COMPLEX SUBUNIT DGCR8"/>
    <property type="match status" value="1"/>
</dbReference>
<sequence>MTTECPAAKRVKYDDVDESKLTHFDVIDEVQGDGTASERDSEGDSSDTEFDDADIESMLNERLPDEIKNKKVEAQYDEKFKTVLEEKGQNHFEVLPEGWVKVTHNSGIPLYLHTQARVCTVSRPYFLGPGSVRKHQVPITAIPCLSYKKALEKEQIAETNDNAEKMSNGVESNGDADSANDSNEPKPITTNAVIETVKENLEKQSLSPEQITEYCKKLFHFKEIRVMRFKSWHARRKFTKSKKHIKNLQRPSLPEGTKLISFPIHNTDGQNQSSRHGREWIMNPNGKSFVCILHEYVQHALKKQPTYEFKEMENAATPYSATVSINNLKYGTGFGTSKKQAKSEAARETLEVLIPEMRDKITGENNKNPNKQTLYKDLSVFDEIRIEDPRVTEFCAKTTEPLPHSILLTCLQRNFGLGDIKIDYQVNTMKHKKNEFKMTVGKHTVNVVCKNKRDGKHQASQAILQLLHPHIKTWGSLLRLYGNHSVKSFKEKKQEEQEITVLQSKAAINQPNYAILQKLQLEMSKVKQSRDAIKPIGTFVPSSIEDLPIASGSTLNNVLL</sequence>
<name>A0A9Q0NG64_9DIPT</name>
<feature type="domain" description="DRBM" evidence="3">
    <location>
        <begin position="288"/>
        <end position="355"/>
    </location>
</feature>
<dbReference type="GO" id="GO:0070877">
    <property type="term" value="C:microprocessor complex"/>
    <property type="evidence" value="ECO:0007669"/>
    <property type="project" value="InterPro"/>
</dbReference>
<reference evidence="4" key="1">
    <citation type="submission" date="2022-07" db="EMBL/GenBank/DDBJ databases">
        <authorList>
            <person name="Trinca V."/>
            <person name="Uliana J.V.C."/>
            <person name="Torres T.T."/>
            <person name="Ward R.J."/>
            <person name="Monesi N."/>
        </authorList>
    </citation>
    <scope>NUCLEOTIDE SEQUENCE</scope>
    <source>
        <strain evidence="4">HSMRA1968</strain>
        <tissue evidence="4">Whole embryos</tissue>
    </source>
</reference>
<dbReference type="GO" id="GO:0003725">
    <property type="term" value="F:double-stranded RNA binding"/>
    <property type="evidence" value="ECO:0007669"/>
    <property type="project" value="TreeGrafter"/>
</dbReference>
<dbReference type="Pfam" id="PF00035">
    <property type="entry name" value="dsrm"/>
    <property type="match status" value="1"/>
</dbReference>
<comment type="caution">
    <text evidence="4">The sequence shown here is derived from an EMBL/GenBank/DDBJ whole genome shotgun (WGS) entry which is preliminary data.</text>
</comment>
<dbReference type="CDD" id="cd19867">
    <property type="entry name" value="DSRM_DGCR8_rpt1"/>
    <property type="match status" value="1"/>
</dbReference>
<dbReference type="Gene3D" id="3.30.160.590">
    <property type="match status" value="1"/>
</dbReference>
<keyword evidence="5" id="KW-1185">Reference proteome</keyword>
<feature type="region of interest" description="Disordered" evidence="2">
    <location>
        <begin position="24"/>
        <end position="52"/>
    </location>
</feature>
<dbReference type="FunFam" id="3.30.160.20:FF:000051">
    <property type="entry name" value="Microprocessor complex subunit DGCR8"/>
    <property type="match status" value="1"/>
</dbReference>
<dbReference type="Proteomes" id="UP001151699">
    <property type="component" value="Chromosome A"/>
</dbReference>
<feature type="compositionally biased region" description="Acidic residues" evidence="2">
    <location>
        <begin position="43"/>
        <end position="52"/>
    </location>
</feature>
<dbReference type="GO" id="GO:0070878">
    <property type="term" value="F:primary miRNA binding"/>
    <property type="evidence" value="ECO:0007669"/>
    <property type="project" value="TreeGrafter"/>
</dbReference>
<feature type="region of interest" description="Disordered" evidence="2">
    <location>
        <begin position="158"/>
        <end position="187"/>
    </location>
</feature>
<protein>
    <submittedName>
        <fullName evidence="4">Microprocessor complex subunit DGCR8</fullName>
    </submittedName>
</protein>
<dbReference type="PROSITE" id="PS50137">
    <property type="entry name" value="DS_RBD"/>
    <property type="match status" value="1"/>
</dbReference>
<proteinExistence type="predicted"/>
<evidence type="ECO:0000256" key="1">
    <source>
        <dbReference type="PROSITE-ProRule" id="PRU00266"/>
    </source>
</evidence>
<dbReference type="OrthoDB" id="112668at2759"/>
<dbReference type="GO" id="GO:0042802">
    <property type="term" value="F:identical protein binding"/>
    <property type="evidence" value="ECO:0007669"/>
    <property type="project" value="InterPro"/>
</dbReference>
<evidence type="ECO:0000256" key="2">
    <source>
        <dbReference type="SAM" id="MobiDB-lite"/>
    </source>
</evidence>
<dbReference type="GO" id="GO:0020037">
    <property type="term" value="F:heme binding"/>
    <property type="evidence" value="ECO:0007669"/>
    <property type="project" value="InterPro"/>
</dbReference>
<dbReference type="EMBL" id="WJQU01000001">
    <property type="protein sequence ID" value="KAJ6649317.1"/>
    <property type="molecule type" value="Genomic_DNA"/>
</dbReference>
<dbReference type="SUPFAM" id="SSF54768">
    <property type="entry name" value="dsRNA-binding domain-like"/>
    <property type="match status" value="1"/>
</dbReference>
<dbReference type="FunFam" id="3.30.160.590:FF:000001">
    <property type="entry name" value="microprocessor complex subunit DGCR8"/>
    <property type="match status" value="1"/>
</dbReference>
<dbReference type="AlphaFoldDB" id="A0A9Q0NG64"/>
<accession>A0A9Q0NG64</accession>
<dbReference type="SMART" id="SM00358">
    <property type="entry name" value="DSRM"/>
    <property type="match status" value="1"/>
</dbReference>
<keyword evidence="1" id="KW-0694">RNA-binding</keyword>
<dbReference type="InterPro" id="IPR040375">
    <property type="entry name" value="DGCR8"/>
</dbReference>
<evidence type="ECO:0000313" key="4">
    <source>
        <dbReference type="EMBL" id="KAJ6649317.1"/>
    </source>
</evidence>
<dbReference type="FunFam" id="3.30.160.20:FF:000021">
    <property type="entry name" value="Microprocessor complex subunit DGCR8"/>
    <property type="match status" value="1"/>
</dbReference>
<dbReference type="InterPro" id="IPR014720">
    <property type="entry name" value="dsRBD_dom"/>
</dbReference>
<evidence type="ECO:0000313" key="5">
    <source>
        <dbReference type="Proteomes" id="UP001151699"/>
    </source>
</evidence>
<dbReference type="GO" id="GO:0031053">
    <property type="term" value="P:primary miRNA processing"/>
    <property type="evidence" value="ECO:0007669"/>
    <property type="project" value="InterPro"/>
</dbReference>
<dbReference type="Gene3D" id="3.30.160.20">
    <property type="match status" value="2"/>
</dbReference>
<dbReference type="Gene3D" id="2.20.70.10">
    <property type="match status" value="1"/>
</dbReference>
<organism evidence="4 5">
    <name type="scientific">Pseudolycoriella hygida</name>
    <dbReference type="NCBI Taxonomy" id="35572"/>
    <lineage>
        <taxon>Eukaryota</taxon>
        <taxon>Metazoa</taxon>
        <taxon>Ecdysozoa</taxon>
        <taxon>Arthropoda</taxon>
        <taxon>Hexapoda</taxon>
        <taxon>Insecta</taxon>
        <taxon>Pterygota</taxon>
        <taxon>Neoptera</taxon>
        <taxon>Endopterygota</taxon>
        <taxon>Diptera</taxon>
        <taxon>Nematocera</taxon>
        <taxon>Sciaroidea</taxon>
        <taxon>Sciaridae</taxon>
        <taxon>Pseudolycoriella</taxon>
    </lineage>
</organism>
<dbReference type="PANTHER" id="PTHR13482">
    <property type="entry name" value="MICRORNA PROCESSOR COMPLEX SUBUNIT DGCR8"/>
    <property type="match status" value="1"/>
</dbReference>
<gene>
    <name evidence="4" type="primary">DGCR8</name>
    <name evidence="4" type="ORF">Bhyg_04551</name>
</gene>
<dbReference type="CDD" id="cd19868">
    <property type="entry name" value="DSRM_DGCR8_rpt2"/>
    <property type="match status" value="1"/>
</dbReference>
<evidence type="ECO:0000259" key="3">
    <source>
        <dbReference type="PROSITE" id="PS50137"/>
    </source>
</evidence>